<keyword evidence="3" id="KW-1185">Reference proteome</keyword>
<gene>
    <name evidence="2" type="ORF">ACFSKW_54770</name>
</gene>
<dbReference type="PROSITE" id="PS51674">
    <property type="entry name" value="4FE4S_WBL"/>
    <property type="match status" value="1"/>
</dbReference>
<sequence>MSVLDELDFMPRWEVDGSCVGRANLMYPRAADGGLDRARAICQACPVLDQCRDWVLALPPVLDPGGVVAGMTIAERELAYYDDLEGKRCATCGEVKPLHQFVPWVRGREARRPDCKTC</sequence>
<dbReference type="Proteomes" id="UP001597368">
    <property type="component" value="Unassembled WGS sequence"/>
</dbReference>
<evidence type="ECO:0000313" key="2">
    <source>
        <dbReference type="EMBL" id="MFD1940551.1"/>
    </source>
</evidence>
<reference evidence="3" key="1">
    <citation type="journal article" date="2019" name="Int. J. Syst. Evol. Microbiol.">
        <title>The Global Catalogue of Microorganisms (GCM) 10K type strain sequencing project: providing services to taxonomists for standard genome sequencing and annotation.</title>
        <authorList>
            <consortium name="The Broad Institute Genomics Platform"/>
            <consortium name="The Broad Institute Genome Sequencing Center for Infectious Disease"/>
            <person name="Wu L."/>
            <person name="Ma J."/>
        </authorList>
    </citation>
    <scope>NUCLEOTIDE SEQUENCE [LARGE SCALE GENOMIC DNA]</scope>
    <source>
        <strain evidence="3">ICMP 6774ER</strain>
    </source>
</reference>
<name>A0ABW4TF78_9ACTN</name>
<accession>A0ABW4TF78</accession>
<dbReference type="InterPro" id="IPR034768">
    <property type="entry name" value="4FE4S_WBL"/>
</dbReference>
<evidence type="ECO:0000259" key="1">
    <source>
        <dbReference type="PROSITE" id="PS51674"/>
    </source>
</evidence>
<dbReference type="Pfam" id="PF02467">
    <property type="entry name" value="Whib"/>
    <property type="match status" value="1"/>
</dbReference>
<proteinExistence type="predicted"/>
<feature type="non-terminal residue" evidence="2">
    <location>
        <position position="118"/>
    </location>
</feature>
<evidence type="ECO:0000313" key="3">
    <source>
        <dbReference type="Proteomes" id="UP001597368"/>
    </source>
</evidence>
<protein>
    <submittedName>
        <fullName evidence="2">WhiB family transcriptional regulator</fullName>
    </submittedName>
</protein>
<comment type="caution">
    <text evidence="2">The sequence shown here is derived from an EMBL/GenBank/DDBJ whole genome shotgun (WGS) entry which is preliminary data.</text>
</comment>
<feature type="domain" description="4Fe-4S Wbl-type" evidence="1">
    <location>
        <begin position="18"/>
        <end position="78"/>
    </location>
</feature>
<organism evidence="2 3">
    <name type="scientific">Nonomuraea mangrovi</name>
    <dbReference type="NCBI Taxonomy" id="2316207"/>
    <lineage>
        <taxon>Bacteria</taxon>
        <taxon>Bacillati</taxon>
        <taxon>Actinomycetota</taxon>
        <taxon>Actinomycetes</taxon>
        <taxon>Streptosporangiales</taxon>
        <taxon>Streptosporangiaceae</taxon>
        <taxon>Nonomuraea</taxon>
    </lineage>
</organism>
<dbReference type="EMBL" id="JBHUFV010000122">
    <property type="protein sequence ID" value="MFD1940551.1"/>
    <property type="molecule type" value="Genomic_DNA"/>
</dbReference>
<dbReference type="RefSeq" id="WP_379583854.1">
    <property type="nucleotide sequence ID" value="NZ_JBHUFV010000122.1"/>
</dbReference>